<dbReference type="GO" id="GO:0000785">
    <property type="term" value="C:chromatin"/>
    <property type="evidence" value="ECO:0007669"/>
    <property type="project" value="TreeGrafter"/>
</dbReference>
<feature type="compositionally biased region" description="Polar residues" evidence="14">
    <location>
        <begin position="1370"/>
        <end position="1392"/>
    </location>
</feature>
<feature type="compositionally biased region" description="Low complexity" evidence="14">
    <location>
        <begin position="1216"/>
        <end position="1230"/>
    </location>
</feature>
<proteinExistence type="inferred from homology"/>
<dbReference type="Pfam" id="PF00628">
    <property type="entry name" value="PHD"/>
    <property type="match status" value="3"/>
</dbReference>
<dbReference type="CDD" id="cd15518">
    <property type="entry name" value="PHD_Ecm5p_Lid2p_like"/>
    <property type="match status" value="1"/>
</dbReference>
<dbReference type="PANTHER" id="PTHR10694:SF33">
    <property type="entry name" value="LYSINE-SPECIFIC DEMETHYLASE 5"/>
    <property type="match status" value="1"/>
</dbReference>
<name>A0A8H7VFK6_9FUNG</name>
<comment type="catalytic activity">
    <reaction evidence="12">
        <text>N(6),N(6),N(6)-trimethyl-L-lysyl(4)-[histone H3] + 3 2-oxoglutarate + 3 O2 = L-lysyl(4)-[histone H3] + 3 formaldehyde + 3 succinate + 3 CO2</text>
        <dbReference type="Rhea" id="RHEA:60208"/>
        <dbReference type="Rhea" id="RHEA-COMP:15537"/>
        <dbReference type="Rhea" id="RHEA-COMP:15547"/>
        <dbReference type="ChEBI" id="CHEBI:15379"/>
        <dbReference type="ChEBI" id="CHEBI:16526"/>
        <dbReference type="ChEBI" id="CHEBI:16810"/>
        <dbReference type="ChEBI" id="CHEBI:16842"/>
        <dbReference type="ChEBI" id="CHEBI:29969"/>
        <dbReference type="ChEBI" id="CHEBI:30031"/>
        <dbReference type="ChEBI" id="CHEBI:61961"/>
        <dbReference type="EC" id="1.14.11.67"/>
    </reaction>
</comment>
<dbReference type="Proteomes" id="UP000646827">
    <property type="component" value="Unassembled WGS sequence"/>
</dbReference>
<keyword evidence="20" id="KW-1185">Reference proteome</keyword>
<evidence type="ECO:0000256" key="7">
    <source>
        <dbReference type="ARBA" id="ARBA00022771"/>
    </source>
</evidence>
<dbReference type="Pfam" id="PF01388">
    <property type="entry name" value="ARID"/>
    <property type="match status" value="1"/>
</dbReference>
<keyword evidence="9" id="KW-0560">Oxidoreductase</keyword>
<comment type="cofactor">
    <cofactor evidence="1">
        <name>Fe(2+)</name>
        <dbReference type="ChEBI" id="CHEBI:29033"/>
    </cofactor>
</comment>
<evidence type="ECO:0000259" key="18">
    <source>
        <dbReference type="PROSITE" id="PS51184"/>
    </source>
</evidence>
<dbReference type="PROSITE" id="PS51184">
    <property type="entry name" value="JMJC"/>
    <property type="match status" value="1"/>
</dbReference>
<keyword evidence="11" id="KW-0539">Nucleus</keyword>
<feature type="domain" description="PHD-type" evidence="15">
    <location>
        <begin position="253"/>
        <end position="303"/>
    </location>
</feature>
<evidence type="ECO:0000256" key="1">
    <source>
        <dbReference type="ARBA" id="ARBA00001954"/>
    </source>
</evidence>
<dbReference type="GO" id="GO:0034647">
    <property type="term" value="F:histone H3K4me/H3K4me2/H3K4me3 demethylase activity"/>
    <property type="evidence" value="ECO:0007669"/>
    <property type="project" value="UniProtKB-EC"/>
</dbReference>
<keyword evidence="10" id="KW-0408">Iron</keyword>
<evidence type="ECO:0000256" key="5">
    <source>
        <dbReference type="ARBA" id="ARBA00022723"/>
    </source>
</evidence>
<feature type="compositionally biased region" description="Polar residues" evidence="14">
    <location>
        <begin position="1"/>
        <end position="21"/>
    </location>
</feature>
<dbReference type="PROSITE" id="PS50016">
    <property type="entry name" value="ZF_PHD_2"/>
    <property type="match status" value="3"/>
</dbReference>
<dbReference type="CDD" id="cd15545">
    <property type="entry name" value="PHD_BAZ2A_like"/>
    <property type="match status" value="1"/>
</dbReference>
<dbReference type="InterPro" id="IPR048615">
    <property type="entry name" value="KDM5_C-hel"/>
</dbReference>
<feature type="region of interest" description="Disordered" evidence="14">
    <location>
        <begin position="1370"/>
        <end position="1472"/>
    </location>
</feature>
<dbReference type="FunFam" id="1.10.150.60:FF:000016">
    <property type="entry name" value="Putative Lysine-specific demethylase 5B"/>
    <property type="match status" value="1"/>
</dbReference>
<keyword evidence="6" id="KW-0677">Repeat</keyword>
<dbReference type="SMART" id="SM00249">
    <property type="entry name" value="PHD"/>
    <property type="match status" value="3"/>
</dbReference>
<dbReference type="Pfam" id="PF02928">
    <property type="entry name" value="zf-C5HC2"/>
    <property type="match status" value="1"/>
</dbReference>
<comment type="similarity">
    <text evidence="3">Belongs to the JARID1 histone demethylase family.</text>
</comment>
<evidence type="ECO:0000256" key="2">
    <source>
        <dbReference type="ARBA" id="ARBA00004123"/>
    </source>
</evidence>
<feature type="region of interest" description="Disordered" evidence="14">
    <location>
        <begin position="214"/>
        <end position="254"/>
    </location>
</feature>
<dbReference type="GO" id="GO:0006355">
    <property type="term" value="P:regulation of DNA-templated transcription"/>
    <property type="evidence" value="ECO:0007669"/>
    <property type="project" value="TreeGrafter"/>
</dbReference>
<dbReference type="PROSITE" id="PS51183">
    <property type="entry name" value="JMJN"/>
    <property type="match status" value="1"/>
</dbReference>
<gene>
    <name evidence="19" type="ORF">INT45_007758</name>
</gene>
<evidence type="ECO:0000256" key="14">
    <source>
        <dbReference type="SAM" id="MobiDB-lite"/>
    </source>
</evidence>
<dbReference type="InterPro" id="IPR003347">
    <property type="entry name" value="JmjC_dom"/>
</dbReference>
<comment type="subcellular location">
    <subcellularLocation>
        <location evidence="2">Nucleus</location>
    </subcellularLocation>
</comment>
<dbReference type="InterPro" id="IPR001965">
    <property type="entry name" value="Znf_PHD"/>
</dbReference>
<dbReference type="InterPro" id="IPR001606">
    <property type="entry name" value="ARID_dom"/>
</dbReference>
<dbReference type="InterPro" id="IPR003349">
    <property type="entry name" value="JmjN"/>
</dbReference>
<feature type="compositionally biased region" description="Low complexity" evidence="14">
    <location>
        <begin position="215"/>
        <end position="228"/>
    </location>
</feature>
<dbReference type="PANTHER" id="PTHR10694">
    <property type="entry name" value="LYSINE-SPECIFIC DEMETHYLASE"/>
    <property type="match status" value="1"/>
</dbReference>
<reference evidence="19 20" key="1">
    <citation type="submission" date="2020-12" db="EMBL/GenBank/DDBJ databases">
        <title>Metabolic potential, ecology and presence of endohyphal bacteria is reflected in genomic diversity of Mucoromycotina.</title>
        <authorList>
            <person name="Muszewska A."/>
            <person name="Okrasinska A."/>
            <person name="Steczkiewicz K."/>
            <person name="Drgas O."/>
            <person name="Orlowska M."/>
            <person name="Perlinska-Lenart U."/>
            <person name="Aleksandrzak-Piekarczyk T."/>
            <person name="Szatraj K."/>
            <person name="Zielenkiewicz U."/>
            <person name="Pilsyk S."/>
            <person name="Malc E."/>
            <person name="Mieczkowski P."/>
            <person name="Kruszewska J.S."/>
            <person name="Biernat P."/>
            <person name="Pawlowska J."/>
        </authorList>
    </citation>
    <scope>NUCLEOTIDE SEQUENCE [LARGE SCALE GENOMIC DNA]</scope>
    <source>
        <strain evidence="19 20">CBS 142.35</strain>
    </source>
</reference>
<dbReference type="SUPFAM" id="SSF46774">
    <property type="entry name" value="ARID-like"/>
    <property type="match status" value="1"/>
</dbReference>
<dbReference type="InterPro" id="IPR013083">
    <property type="entry name" value="Znf_RING/FYVE/PHD"/>
</dbReference>
<evidence type="ECO:0000259" key="17">
    <source>
        <dbReference type="PROSITE" id="PS51183"/>
    </source>
</evidence>
<dbReference type="SMART" id="SM00545">
    <property type="entry name" value="JmjN"/>
    <property type="match status" value="1"/>
</dbReference>
<dbReference type="OrthoDB" id="1678912at2759"/>
<dbReference type="GO" id="GO:0008270">
    <property type="term" value="F:zinc ion binding"/>
    <property type="evidence" value="ECO:0007669"/>
    <property type="project" value="UniProtKB-KW"/>
</dbReference>
<evidence type="ECO:0000256" key="10">
    <source>
        <dbReference type="ARBA" id="ARBA00023004"/>
    </source>
</evidence>
<evidence type="ECO:0000256" key="11">
    <source>
        <dbReference type="ARBA" id="ARBA00023242"/>
    </source>
</evidence>
<dbReference type="InterPro" id="IPR036431">
    <property type="entry name" value="ARID_dom_sf"/>
</dbReference>
<feature type="domain" description="PHD-type" evidence="15">
    <location>
        <begin position="1067"/>
        <end position="1116"/>
    </location>
</feature>
<dbReference type="SMART" id="SM00558">
    <property type="entry name" value="JmjC"/>
    <property type="match status" value="1"/>
</dbReference>
<dbReference type="Pfam" id="PF08429">
    <property type="entry name" value="PLU-1"/>
    <property type="match status" value="1"/>
</dbReference>
<dbReference type="InterPro" id="IPR013637">
    <property type="entry name" value="Lys_sp_deMease-like_dom"/>
</dbReference>
<evidence type="ECO:0000259" key="16">
    <source>
        <dbReference type="PROSITE" id="PS51011"/>
    </source>
</evidence>
<dbReference type="GO" id="GO:0003677">
    <property type="term" value="F:DNA binding"/>
    <property type="evidence" value="ECO:0007669"/>
    <property type="project" value="InterPro"/>
</dbReference>
<dbReference type="PROSITE" id="PS51011">
    <property type="entry name" value="ARID"/>
    <property type="match status" value="1"/>
</dbReference>
<evidence type="ECO:0000256" key="12">
    <source>
        <dbReference type="ARBA" id="ARBA00048734"/>
    </source>
</evidence>
<dbReference type="SUPFAM" id="SSF51197">
    <property type="entry name" value="Clavaminate synthase-like"/>
    <property type="match status" value="1"/>
</dbReference>
<dbReference type="InterPro" id="IPR019786">
    <property type="entry name" value="Zinc_finger_PHD-type_CS"/>
</dbReference>
<dbReference type="CDD" id="cd16100">
    <property type="entry name" value="ARID"/>
    <property type="match status" value="1"/>
</dbReference>
<feature type="region of interest" description="Disordered" evidence="14">
    <location>
        <begin position="1"/>
        <end position="37"/>
    </location>
</feature>
<evidence type="ECO:0000256" key="6">
    <source>
        <dbReference type="ARBA" id="ARBA00022737"/>
    </source>
</evidence>
<dbReference type="InterPro" id="IPR004198">
    <property type="entry name" value="Znf_C5HC2"/>
</dbReference>
<dbReference type="PROSITE" id="PS01359">
    <property type="entry name" value="ZF_PHD_1"/>
    <property type="match status" value="3"/>
</dbReference>
<feature type="region of interest" description="Disordered" evidence="14">
    <location>
        <begin position="1216"/>
        <end position="1263"/>
    </location>
</feature>
<feature type="domain" description="JmjN" evidence="17">
    <location>
        <begin position="50"/>
        <end position="91"/>
    </location>
</feature>
<feature type="domain" description="JmjC" evidence="18">
    <location>
        <begin position="388"/>
        <end position="554"/>
    </location>
</feature>
<dbReference type="Gene3D" id="2.60.120.650">
    <property type="entry name" value="Cupin"/>
    <property type="match status" value="1"/>
</dbReference>
<feature type="compositionally biased region" description="Low complexity" evidence="14">
    <location>
        <begin position="1442"/>
        <end position="1472"/>
    </location>
</feature>
<feature type="domain" description="ARID" evidence="16">
    <location>
        <begin position="115"/>
        <end position="208"/>
    </location>
</feature>
<accession>A0A8H7VFK6</accession>
<evidence type="ECO:0000259" key="15">
    <source>
        <dbReference type="PROSITE" id="PS50016"/>
    </source>
</evidence>
<evidence type="ECO:0000256" key="8">
    <source>
        <dbReference type="ARBA" id="ARBA00022833"/>
    </source>
</evidence>
<evidence type="ECO:0000256" key="13">
    <source>
        <dbReference type="PROSITE-ProRule" id="PRU00146"/>
    </source>
</evidence>
<feature type="compositionally biased region" description="Basic residues" evidence="14">
    <location>
        <begin position="1419"/>
        <end position="1428"/>
    </location>
</feature>
<dbReference type="Pfam" id="PF02375">
    <property type="entry name" value="JmjN"/>
    <property type="match status" value="1"/>
</dbReference>
<dbReference type="GO" id="GO:0005634">
    <property type="term" value="C:nucleus"/>
    <property type="evidence" value="ECO:0007669"/>
    <property type="project" value="UniProtKB-SubCell"/>
</dbReference>
<feature type="domain" description="PHD-type" evidence="15">
    <location>
        <begin position="1283"/>
        <end position="1333"/>
    </location>
</feature>
<keyword evidence="7 13" id="KW-0863">Zinc-finger</keyword>
<comment type="caution">
    <text evidence="19">The sequence shown here is derived from an EMBL/GenBank/DDBJ whole genome shotgun (WGS) entry which is preliminary data.</text>
</comment>
<dbReference type="EC" id="1.14.11.67" evidence="4"/>
<organism evidence="19 20">
    <name type="scientific">Circinella minor</name>
    <dbReference type="NCBI Taxonomy" id="1195481"/>
    <lineage>
        <taxon>Eukaryota</taxon>
        <taxon>Fungi</taxon>
        <taxon>Fungi incertae sedis</taxon>
        <taxon>Mucoromycota</taxon>
        <taxon>Mucoromycotina</taxon>
        <taxon>Mucoromycetes</taxon>
        <taxon>Mucorales</taxon>
        <taxon>Lichtheimiaceae</taxon>
        <taxon>Circinella</taxon>
    </lineage>
</organism>
<dbReference type="Gene3D" id="1.10.150.60">
    <property type="entry name" value="ARID DNA-binding domain"/>
    <property type="match status" value="1"/>
</dbReference>
<keyword evidence="5" id="KW-0479">Metal-binding</keyword>
<evidence type="ECO:0000313" key="19">
    <source>
        <dbReference type="EMBL" id="KAG2221181.1"/>
    </source>
</evidence>
<evidence type="ECO:0000256" key="4">
    <source>
        <dbReference type="ARBA" id="ARBA00012902"/>
    </source>
</evidence>
<feature type="compositionally biased region" description="Polar residues" evidence="14">
    <location>
        <begin position="1231"/>
        <end position="1246"/>
    </location>
</feature>
<evidence type="ECO:0000256" key="9">
    <source>
        <dbReference type="ARBA" id="ARBA00023002"/>
    </source>
</evidence>
<dbReference type="SMART" id="SM00501">
    <property type="entry name" value="BRIGHT"/>
    <property type="match status" value="1"/>
</dbReference>
<dbReference type="EMBL" id="JAEPRB010000117">
    <property type="protein sequence ID" value="KAG2221181.1"/>
    <property type="molecule type" value="Genomic_DNA"/>
</dbReference>
<dbReference type="Pfam" id="PF02373">
    <property type="entry name" value="JmjC"/>
    <property type="match status" value="1"/>
</dbReference>
<sequence>MKSINNHNQIKSATTTTSSDHGNALNLKTVKTTSDAPERTRPRIFGIKEAPTYYPTEEEFKEPIKYIQQITPEAEKFGIIKIVPPKSYNPAFCLNTEEFRFRTRIQKLNSMEGETRANVNYLEQLYKFHRLHGHPVNKVPQLDKRPIDLFKLKKEVAQRGGYQMVTQQKKWAEIGRILGYTRKQCTSMSNALKSAYNKVILPYEVWLAQHKQDSEQSSSLSSTSSSSSNVGMRRQPSDKEAEQEEAESPGNGGQACEICNSGENEEEILLCDGCDRGYHMYCLSPPLNTVPKSDWYCFKCLTAAGGDYGFEDGEEYTLNSFQKVCDKFKSEWFGPKGQYPTSEEDCEDEFWRLVENPHETCEVEYGADLHSTQHGSGFAPLERKPDGRYVNEPWNLNMIPILPQSLFTHIKTDISGMMVPWLYIGMCFSAFCWHNEDHYTYSINYMHWGETKTWYGVPGCDTAKFEKTMKAAVPELFEQQPDLLFQLVTMLSPGRLLKDNVDVYAVDQRPGQFVVTFPKAYHSGFNHGFNFCEAVNFAPMEWVDFGLECVKRYKQYRRQPCFSHDELLVTAMREDRSIETSTWLKDALIDMHQREMTMRSKLLKKYPKIHQVIEDIELSEDQQQCVFCNTYTYLSYITCECTSKVSCLDHLTDLCTCDPLKKTLNLRFSECQLNEMIQATASRACAPSAWSDKVRETLSTQSAPSLKTLKQFATEAEKLSVPVEEARWVREYVIQVTNWLEEANKYIIRKHQPRRRDSSAIKLYTGEKYNAITKLLEQVSKMSFDAPEISMLEETFRNLTDAKDTATRVLNGDQAIVTSKDYKDAFDFGTSLGADFPEMQQLELKIKHCEWNERAPLAIINPATEYNELTRLIEQAKECQVSETDPVYLSLVEKEKRGIEWIQEAEPLLKSTTTSNKTTKIITLQNIQDVLRAARQNDVPRVPHLYSAVHDLATRANETVKDVNTLLERARTASVLSERPSSTDVQRVLKSIRTLPIYVEGTEKLQIEFDKVEAWLNQVKKLFHITSRTQQKNGLEPILEDILENVETITDQDESNGDDDDNDKQNDVYCLCRTPESGLMIECDLCHEWYHGPCVKVSRREAKAQTSYVCPICDGSQVIPHATKERARLEDILQILEEADNTLLFVPNVYTILADIAHRMQMFRSKVQAFCRSKTHLGVEDINMIKQHLRELEGLEVVLQDETEFLRRKVQALAPVSRNPSSTPTVTTPTQIPASSSPVSQRAPSLTSSNWTTTTNNNDDVLPIETDSISQSVSSQQQQQTDNVYCICRQPASNSEMIGCDTCHDWFHIECVNLTPSMVSTIDRYVCPNCIANKRSSRPVIKLTIKPPTQPLSPSPVKQQKRKLTAITSASTTRYENGRTLKQQKQRPTSNDDLIVLPSPPSGPLTTTTTTPQPSYHSHQSHSHHQYSHHQSLAPPPQLSDQRQQQQQQQQSSAWLASSIPASTSTTTMAEQ</sequence>
<dbReference type="InterPro" id="IPR019787">
    <property type="entry name" value="Znf_PHD-finger"/>
</dbReference>
<feature type="compositionally biased region" description="Low complexity" evidence="14">
    <location>
        <begin position="1247"/>
        <end position="1258"/>
    </location>
</feature>
<dbReference type="Gene3D" id="3.30.40.10">
    <property type="entry name" value="Zinc/RING finger domain, C3HC4 (zinc finger)"/>
    <property type="match status" value="3"/>
</dbReference>
<dbReference type="Pfam" id="PF21323">
    <property type="entry name" value="KDM5_C-hel"/>
    <property type="match status" value="1"/>
</dbReference>
<dbReference type="SUPFAM" id="SSF57903">
    <property type="entry name" value="FYVE/PHD zinc finger"/>
    <property type="match status" value="3"/>
</dbReference>
<dbReference type="SMART" id="SM01014">
    <property type="entry name" value="ARID"/>
    <property type="match status" value="1"/>
</dbReference>
<feature type="compositionally biased region" description="Low complexity" evidence="14">
    <location>
        <begin position="1404"/>
        <end position="1418"/>
    </location>
</feature>
<keyword evidence="8" id="KW-0862">Zinc</keyword>
<evidence type="ECO:0000313" key="20">
    <source>
        <dbReference type="Proteomes" id="UP000646827"/>
    </source>
</evidence>
<dbReference type="InterPro" id="IPR011011">
    <property type="entry name" value="Znf_FYVE_PHD"/>
</dbReference>
<evidence type="ECO:0000256" key="3">
    <source>
        <dbReference type="ARBA" id="ARBA00006801"/>
    </source>
</evidence>
<protein>
    <recommendedName>
        <fullName evidence="4">[histone H3]-trimethyl-L-lysine(4) demethylase</fullName>
        <ecNumber evidence="4">1.14.11.67</ecNumber>
    </recommendedName>
</protein>